<evidence type="ECO:0000313" key="3">
    <source>
        <dbReference type="Proteomes" id="UP000265520"/>
    </source>
</evidence>
<reference evidence="2 3" key="1">
    <citation type="journal article" date="2018" name="Front. Plant Sci.">
        <title>Red Clover (Trifolium pratense) and Zigzag Clover (T. medium) - A Picture of Genomic Similarities and Differences.</title>
        <authorList>
            <person name="Dluhosova J."/>
            <person name="Istvanek J."/>
            <person name="Nedelnik J."/>
            <person name="Repkova J."/>
        </authorList>
    </citation>
    <scope>NUCLEOTIDE SEQUENCE [LARGE SCALE GENOMIC DNA]</scope>
    <source>
        <strain evidence="3">cv. 10/8</strain>
        <tissue evidence="2">Leaf</tissue>
    </source>
</reference>
<feature type="compositionally biased region" description="Polar residues" evidence="1">
    <location>
        <begin position="19"/>
        <end position="31"/>
    </location>
</feature>
<dbReference type="EMBL" id="LXQA010151662">
    <property type="protein sequence ID" value="MCI26166.1"/>
    <property type="molecule type" value="Genomic_DNA"/>
</dbReference>
<evidence type="ECO:0000313" key="2">
    <source>
        <dbReference type="EMBL" id="MCI26166.1"/>
    </source>
</evidence>
<proteinExistence type="predicted"/>
<dbReference type="Proteomes" id="UP000265520">
    <property type="component" value="Unassembled WGS sequence"/>
</dbReference>
<feature type="region of interest" description="Disordered" evidence="1">
    <location>
        <begin position="1"/>
        <end position="31"/>
    </location>
</feature>
<evidence type="ECO:0000256" key="1">
    <source>
        <dbReference type="SAM" id="MobiDB-lite"/>
    </source>
</evidence>
<protein>
    <submittedName>
        <fullName evidence="2">Uncharacterized protein</fullName>
    </submittedName>
</protein>
<dbReference type="AlphaFoldDB" id="A0A392QRM2"/>
<organism evidence="2 3">
    <name type="scientific">Trifolium medium</name>
    <dbReference type="NCBI Taxonomy" id="97028"/>
    <lineage>
        <taxon>Eukaryota</taxon>
        <taxon>Viridiplantae</taxon>
        <taxon>Streptophyta</taxon>
        <taxon>Embryophyta</taxon>
        <taxon>Tracheophyta</taxon>
        <taxon>Spermatophyta</taxon>
        <taxon>Magnoliopsida</taxon>
        <taxon>eudicotyledons</taxon>
        <taxon>Gunneridae</taxon>
        <taxon>Pentapetalae</taxon>
        <taxon>rosids</taxon>
        <taxon>fabids</taxon>
        <taxon>Fabales</taxon>
        <taxon>Fabaceae</taxon>
        <taxon>Papilionoideae</taxon>
        <taxon>50 kb inversion clade</taxon>
        <taxon>NPAAA clade</taxon>
        <taxon>Hologalegina</taxon>
        <taxon>IRL clade</taxon>
        <taxon>Trifolieae</taxon>
        <taxon>Trifolium</taxon>
    </lineage>
</organism>
<sequence length="31" mass="3288">KNWTDATTSDKASDRTSGRTDVTSSGIACRV</sequence>
<feature type="non-terminal residue" evidence="2">
    <location>
        <position position="1"/>
    </location>
</feature>
<accession>A0A392QRM2</accession>
<keyword evidence="3" id="KW-1185">Reference proteome</keyword>
<comment type="caution">
    <text evidence="2">The sequence shown here is derived from an EMBL/GenBank/DDBJ whole genome shotgun (WGS) entry which is preliminary data.</text>
</comment>
<feature type="compositionally biased region" description="Polar residues" evidence="1">
    <location>
        <begin position="1"/>
        <end position="10"/>
    </location>
</feature>
<name>A0A392QRM2_9FABA</name>